<evidence type="ECO:0000313" key="2">
    <source>
        <dbReference type="EMBL" id="KAJ2899333.1"/>
    </source>
</evidence>
<name>A0AAD5RP34_9PEZI</name>
<comment type="caution">
    <text evidence="2">The sequence shown here is derived from an EMBL/GenBank/DDBJ whole genome shotgun (WGS) entry which is preliminary data.</text>
</comment>
<organism evidence="2 3">
    <name type="scientific">Zalerion maritima</name>
    <dbReference type="NCBI Taxonomy" id="339359"/>
    <lineage>
        <taxon>Eukaryota</taxon>
        <taxon>Fungi</taxon>
        <taxon>Dikarya</taxon>
        <taxon>Ascomycota</taxon>
        <taxon>Pezizomycotina</taxon>
        <taxon>Sordariomycetes</taxon>
        <taxon>Lulworthiomycetidae</taxon>
        <taxon>Lulworthiales</taxon>
        <taxon>Lulworthiaceae</taxon>
        <taxon>Zalerion</taxon>
    </lineage>
</organism>
<feature type="coiled-coil region" evidence="1">
    <location>
        <begin position="546"/>
        <end position="573"/>
    </location>
</feature>
<keyword evidence="3" id="KW-1185">Reference proteome</keyword>
<accession>A0AAD5RP34</accession>
<evidence type="ECO:0000313" key="3">
    <source>
        <dbReference type="Proteomes" id="UP001201980"/>
    </source>
</evidence>
<dbReference type="EMBL" id="JAKWBI020000200">
    <property type="protein sequence ID" value="KAJ2899333.1"/>
    <property type="molecule type" value="Genomic_DNA"/>
</dbReference>
<keyword evidence="1" id="KW-0175">Coiled coil</keyword>
<sequence length="578" mass="64650">MKISKHLGTAIKVLVDLTANLPNTRKIERCTGAALLQGTNELLDMNKYKCAPAIIGPPMMAAAECWEGLSRGVWMDVVLTIGRVPGDHTTGETSPACSPHAAPVFAGTRLRLFALHTTCLSFDHTFSNPRWHHESTIVWSAAGAPFASPSSSDLGRVHSNNQSLPAAAEAGMAEGSASGFGMLPLKPSYRSQRTNSFFSLIFLALHSLYIPSNLSHLGRPNTGYDIVSNPPARQASLTLIIKIKENYPFCSRADAPTTGSLTAIVLVSSWKFGEVVPLNSLYPWQLVPTLDSSFSIASSSNPDDPFPGCLLSSRCGDLSARPATLLHLDASSTLFSPSWSVESDDIVDHVKDHIPHLHRPWPHYHSDSESLEVPRRRRHHHHQPVITWEEWKTLIEREKAFRKQAEQLQQDIGVIKGQLEDQKVASAALAQDNAALANTIRKFQDANREFARENEALRNQVEAERGHEHGHHRELRALQREVQMLKSERVGLLDHIAQLREDLKRGASSRIGKLLAEIGILKKDLRDVVDEKNEWRERYERQISTQNALRDRIQDMQCRINRLQDDVDKCRRRHASTY</sequence>
<protein>
    <submittedName>
        <fullName evidence="2">Uncharacterized protein</fullName>
    </submittedName>
</protein>
<dbReference type="Gene3D" id="1.10.287.1490">
    <property type="match status" value="1"/>
</dbReference>
<evidence type="ECO:0000256" key="1">
    <source>
        <dbReference type="SAM" id="Coils"/>
    </source>
</evidence>
<reference evidence="2" key="1">
    <citation type="submission" date="2022-07" db="EMBL/GenBank/DDBJ databases">
        <title>Draft genome sequence of Zalerion maritima ATCC 34329, a (micro)plastics degrading marine fungus.</title>
        <authorList>
            <person name="Paco A."/>
            <person name="Goncalves M.F.M."/>
            <person name="Rocha-Santos T.A.P."/>
            <person name="Alves A."/>
        </authorList>
    </citation>
    <scope>NUCLEOTIDE SEQUENCE</scope>
    <source>
        <strain evidence="2">ATCC 34329</strain>
    </source>
</reference>
<gene>
    <name evidence="2" type="ORF">MKZ38_003262</name>
</gene>
<dbReference type="Proteomes" id="UP001201980">
    <property type="component" value="Unassembled WGS sequence"/>
</dbReference>
<dbReference type="AlphaFoldDB" id="A0AAD5RP34"/>
<feature type="coiled-coil region" evidence="1">
    <location>
        <begin position="440"/>
        <end position="495"/>
    </location>
</feature>
<proteinExistence type="predicted"/>